<dbReference type="EMBL" id="SSTD01018124">
    <property type="protein sequence ID" value="TYJ98288.1"/>
    <property type="molecule type" value="Genomic_DNA"/>
</dbReference>
<protein>
    <submittedName>
        <fullName evidence="2">Ty3-gypsy retrotransposon protein</fullName>
    </submittedName>
</protein>
<dbReference type="EMBL" id="SSTE01008830">
    <property type="protein sequence ID" value="KAA0054507.1"/>
    <property type="molecule type" value="Genomic_DNA"/>
</dbReference>
<comment type="caution">
    <text evidence="2">The sequence shown here is derived from an EMBL/GenBank/DDBJ whole genome shotgun (WGS) entry which is preliminary data.</text>
</comment>
<evidence type="ECO:0000313" key="4">
    <source>
        <dbReference type="Proteomes" id="UP000321393"/>
    </source>
</evidence>
<reference evidence="4 5" key="1">
    <citation type="submission" date="2019-08" db="EMBL/GenBank/DDBJ databases">
        <title>Draft genome sequences of two oriental melons (Cucumis melo L. var makuwa).</title>
        <authorList>
            <person name="Kwon S.-Y."/>
        </authorList>
    </citation>
    <scope>NUCLEOTIDE SEQUENCE [LARGE SCALE GENOMIC DNA]</scope>
    <source>
        <strain evidence="5">cv. Chang Bougi</strain>
        <strain evidence="4">cv. SW 3</strain>
        <tissue evidence="2">Leaf</tissue>
    </source>
</reference>
<accession>A0A5A7UIW3</accession>
<evidence type="ECO:0000313" key="5">
    <source>
        <dbReference type="Proteomes" id="UP000321947"/>
    </source>
</evidence>
<organism evidence="2 4">
    <name type="scientific">Cucumis melo var. makuwa</name>
    <name type="common">Oriental melon</name>
    <dbReference type="NCBI Taxonomy" id="1194695"/>
    <lineage>
        <taxon>Eukaryota</taxon>
        <taxon>Viridiplantae</taxon>
        <taxon>Streptophyta</taxon>
        <taxon>Embryophyta</taxon>
        <taxon>Tracheophyta</taxon>
        <taxon>Spermatophyta</taxon>
        <taxon>Magnoliopsida</taxon>
        <taxon>eudicotyledons</taxon>
        <taxon>Gunneridae</taxon>
        <taxon>Pentapetalae</taxon>
        <taxon>rosids</taxon>
        <taxon>fabids</taxon>
        <taxon>Cucurbitales</taxon>
        <taxon>Cucurbitaceae</taxon>
        <taxon>Benincaseae</taxon>
        <taxon>Cucumis</taxon>
    </lineage>
</organism>
<evidence type="ECO:0000313" key="3">
    <source>
        <dbReference type="EMBL" id="TYJ98288.1"/>
    </source>
</evidence>
<sequence length="161" mass="18195">MASKKAASKSSVASDTYTRPITYSRSKGITQEQDLLKQLMKSPKAGIVLKENSLHDNSDSASSKSKKEAHPDVMSVTMADITIEVALVEMKRKVNLLMKVVEERDHEITTLREQIWTRETVESSQTPIVKATIKGRMWCKKTNHNTNQLLLLLSQFSSYRI</sequence>
<name>A0A5A7UIW3_CUCMM</name>
<dbReference type="AlphaFoldDB" id="A0A5A7UIW3"/>
<feature type="region of interest" description="Disordered" evidence="1">
    <location>
        <begin position="51"/>
        <end position="71"/>
    </location>
</feature>
<dbReference type="Proteomes" id="UP000321393">
    <property type="component" value="Unassembled WGS sequence"/>
</dbReference>
<gene>
    <name evidence="3" type="ORF">E5676_scaffold203G00340</name>
    <name evidence="2" type="ORF">E6C27_scaffold24G002870</name>
</gene>
<evidence type="ECO:0000313" key="2">
    <source>
        <dbReference type="EMBL" id="KAA0054507.1"/>
    </source>
</evidence>
<dbReference type="Proteomes" id="UP000321947">
    <property type="component" value="Unassembled WGS sequence"/>
</dbReference>
<evidence type="ECO:0000256" key="1">
    <source>
        <dbReference type="SAM" id="MobiDB-lite"/>
    </source>
</evidence>
<proteinExistence type="predicted"/>